<dbReference type="GO" id="GO:0022857">
    <property type="term" value="F:transmembrane transporter activity"/>
    <property type="evidence" value="ECO:0007669"/>
    <property type="project" value="InterPro"/>
</dbReference>
<protein>
    <submittedName>
        <fullName evidence="7">MFS general substrate transporter</fullName>
    </submittedName>
</protein>
<dbReference type="GO" id="GO:0005886">
    <property type="term" value="C:plasma membrane"/>
    <property type="evidence" value="ECO:0007669"/>
    <property type="project" value="TreeGrafter"/>
</dbReference>
<keyword evidence="3 5" id="KW-1133">Transmembrane helix</keyword>
<dbReference type="Gene3D" id="1.20.1250.20">
    <property type="entry name" value="MFS general substrate transporter like domains"/>
    <property type="match status" value="1"/>
</dbReference>
<dbReference type="AlphaFoldDB" id="A0A4V4MQF1"/>
<dbReference type="Proteomes" id="UP000310685">
    <property type="component" value="Unassembled WGS sequence"/>
</dbReference>
<dbReference type="Pfam" id="PF07690">
    <property type="entry name" value="MFS_1"/>
    <property type="match status" value="1"/>
</dbReference>
<evidence type="ECO:0000313" key="10">
    <source>
        <dbReference type="Proteomes" id="UP000310685"/>
    </source>
</evidence>
<evidence type="ECO:0000256" key="2">
    <source>
        <dbReference type="ARBA" id="ARBA00022692"/>
    </source>
</evidence>
<evidence type="ECO:0000259" key="6">
    <source>
        <dbReference type="PROSITE" id="PS50850"/>
    </source>
</evidence>
<evidence type="ECO:0000256" key="5">
    <source>
        <dbReference type="SAM" id="Phobius"/>
    </source>
</evidence>
<feature type="transmembrane region" description="Helical" evidence="5">
    <location>
        <begin position="171"/>
        <end position="193"/>
    </location>
</feature>
<name>A0A4V4MQF1_9BASI</name>
<feature type="transmembrane region" description="Helical" evidence="5">
    <location>
        <begin position="370"/>
        <end position="389"/>
    </location>
</feature>
<feature type="non-terminal residue" evidence="7">
    <location>
        <position position="1"/>
    </location>
</feature>
<dbReference type="EMBL" id="SPRV01000025">
    <property type="protein sequence ID" value="TIC61937.1"/>
    <property type="molecule type" value="Genomic_DNA"/>
</dbReference>
<comment type="subcellular location">
    <subcellularLocation>
        <location evidence="1">Membrane</location>
        <topology evidence="1">Multi-pass membrane protein</topology>
    </subcellularLocation>
</comment>
<feature type="transmembrane region" description="Helical" evidence="5">
    <location>
        <begin position="117"/>
        <end position="141"/>
    </location>
</feature>
<keyword evidence="4 5" id="KW-0472">Membrane</keyword>
<dbReference type="Proteomes" id="UP000305362">
    <property type="component" value="Unassembled WGS sequence"/>
</dbReference>
<organism evidence="7 10">
    <name type="scientific">Wallemia mellicola</name>
    <dbReference type="NCBI Taxonomy" id="1708541"/>
    <lineage>
        <taxon>Eukaryota</taxon>
        <taxon>Fungi</taxon>
        <taxon>Dikarya</taxon>
        <taxon>Basidiomycota</taxon>
        <taxon>Wallemiomycotina</taxon>
        <taxon>Wallemiomycetes</taxon>
        <taxon>Wallemiales</taxon>
        <taxon>Wallemiaceae</taxon>
        <taxon>Wallemia</taxon>
    </lineage>
</organism>
<sequence length="528" mass="59059">PSVSSSQTTVHTVVNGNTNEKDNGCIEFVKVEEQDDPMQWPRWKKMKVAIATVGFSVFVSSATSTFAQGIYQMVDDLDTSTELGNVAMGIYVVAFAFPPMLLAGLSEEYGRNKLYGISYLLYMLFFLPVALSPTIYGVIIARLLQGFAASTGSTITAGSISDMYTGYERGIWMSIFAASAPFSTGVAPVAYSYVPQMYEMHFKGSKGVGGWRWIQIIQLLVVAAWGIVMFAWVRETRLNVIMKAKAKRLRQETGNNNLRAESEVYKLTKKEMFRKSLFRPLKFVATEPIVQVFSLFIGFAWAVFFSLQASISHVFLTLYSENYGMNHGSVGFVFIAIIIGTVCGFTFNFYFQEKWFYHRFQKSASVEARLGSAMISGLIFPIGAFIYAFTTYDFVHWIAPCIAIAVIMMGIFPIYYSSMNYLSDCYMTNASSALAAIAMVRNLTGGIIQFVITQWLDGLGDRFQYPLLMIAVMATVLGGIPIVLFIWGKRIRQRSKYASVLTDKGLKEDEVIVQEKVHHGRRLSISQA</sequence>
<dbReference type="PANTHER" id="PTHR23502:SF134">
    <property type="entry name" value="MAJOR FACILITATOR SUPERFAMILY (MFS) PROFILE DOMAIN-CONTAINING PROTEIN-RELATED"/>
    <property type="match status" value="1"/>
</dbReference>
<evidence type="ECO:0000256" key="3">
    <source>
        <dbReference type="ARBA" id="ARBA00022989"/>
    </source>
</evidence>
<reference evidence="9 10" key="1">
    <citation type="submission" date="2019-03" db="EMBL/GenBank/DDBJ databases">
        <title>Sequencing 25 genomes of Wallemia mellicola.</title>
        <authorList>
            <person name="Gostincar C."/>
        </authorList>
    </citation>
    <scope>NUCLEOTIDE SEQUENCE [LARGE SCALE GENOMIC DNA]</scope>
    <source>
        <strain evidence="8 9">EXF-1277</strain>
        <strain evidence="7 10">EXF-6152</strain>
    </source>
</reference>
<feature type="transmembrane region" description="Helical" evidence="5">
    <location>
        <begin position="428"/>
        <end position="452"/>
    </location>
</feature>
<accession>A0A4V4MQF1</accession>
<dbReference type="PANTHER" id="PTHR23502">
    <property type="entry name" value="MAJOR FACILITATOR SUPERFAMILY"/>
    <property type="match status" value="1"/>
</dbReference>
<feature type="transmembrane region" description="Helical" evidence="5">
    <location>
        <begin position="213"/>
        <end position="233"/>
    </location>
</feature>
<feature type="transmembrane region" description="Helical" evidence="5">
    <location>
        <begin position="289"/>
        <end position="311"/>
    </location>
</feature>
<dbReference type="SUPFAM" id="SSF103473">
    <property type="entry name" value="MFS general substrate transporter"/>
    <property type="match status" value="1"/>
</dbReference>
<evidence type="ECO:0000256" key="4">
    <source>
        <dbReference type="ARBA" id="ARBA00023136"/>
    </source>
</evidence>
<gene>
    <name evidence="8" type="ORF">E3Q03_02499</name>
    <name evidence="7" type="ORF">E3Q22_01843</name>
</gene>
<dbReference type="InterPro" id="IPR036259">
    <property type="entry name" value="MFS_trans_sf"/>
</dbReference>
<feature type="transmembrane region" description="Helical" evidence="5">
    <location>
        <begin position="395"/>
        <end position="416"/>
    </location>
</feature>
<feature type="transmembrane region" description="Helical" evidence="5">
    <location>
        <begin position="83"/>
        <end position="105"/>
    </location>
</feature>
<evidence type="ECO:0000313" key="7">
    <source>
        <dbReference type="EMBL" id="TIB80594.1"/>
    </source>
</evidence>
<feature type="transmembrane region" description="Helical" evidence="5">
    <location>
        <begin position="331"/>
        <end position="350"/>
    </location>
</feature>
<proteinExistence type="predicted"/>
<feature type="domain" description="Major facilitator superfamily (MFS) profile" evidence="6">
    <location>
        <begin position="47"/>
        <end position="490"/>
    </location>
</feature>
<evidence type="ECO:0000256" key="1">
    <source>
        <dbReference type="ARBA" id="ARBA00004141"/>
    </source>
</evidence>
<dbReference type="OrthoDB" id="6770063at2759"/>
<dbReference type="InterPro" id="IPR020846">
    <property type="entry name" value="MFS_dom"/>
</dbReference>
<evidence type="ECO:0000313" key="9">
    <source>
        <dbReference type="Proteomes" id="UP000305362"/>
    </source>
</evidence>
<evidence type="ECO:0000313" key="8">
    <source>
        <dbReference type="EMBL" id="TIC61937.1"/>
    </source>
</evidence>
<feature type="transmembrane region" description="Helical" evidence="5">
    <location>
        <begin position="464"/>
        <end position="487"/>
    </location>
</feature>
<dbReference type="PROSITE" id="PS50850">
    <property type="entry name" value="MFS"/>
    <property type="match status" value="1"/>
</dbReference>
<dbReference type="EMBL" id="SPRC01000015">
    <property type="protein sequence ID" value="TIB80594.1"/>
    <property type="molecule type" value="Genomic_DNA"/>
</dbReference>
<dbReference type="InterPro" id="IPR011701">
    <property type="entry name" value="MFS"/>
</dbReference>
<feature type="transmembrane region" description="Helical" evidence="5">
    <location>
        <begin position="48"/>
        <end position="71"/>
    </location>
</feature>
<comment type="caution">
    <text evidence="7">The sequence shown here is derived from an EMBL/GenBank/DDBJ whole genome shotgun (WGS) entry which is preliminary data.</text>
</comment>
<keyword evidence="2 5" id="KW-0812">Transmembrane</keyword>